<sequence>MSHLTQVKRILKYVNGTCDYGILYSQGENSMLVGYCDADWV</sequence>
<feature type="non-terminal residue" evidence="1">
    <location>
        <position position="41"/>
    </location>
</feature>
<proteinExistence type="predicted"/>
<keyword evidence="2" id="KW-1185">Reference proteome</keyword>
<protein>
    <submittedName>
        <fullName evidence="1">Gag-pol polyprotein</fullName>
    </submittedName>
</protein>
<reference evidence="1 2" key="1">
    <citation type="journal article" date="2018" name="Front. Plant Sci.">
        <title>Red Clover (Trifolium pratense) and Zigzag Clover (T. medium) - A Picture of Genomic Similarities and Differences.</title>
        <authorList>
            <person name="Dluhosova J."/>
            <person name="Istvanek J."/>
            <person name="Nedelnik J."/>
            <person name="Repkova J."/>
        </authorList>
    </citation>
    <scope>NUCLEOTIDE SEQUENCE [LARGE SCALE GENOMIC DNA]</scope>
    <source>
        <strain evidence="2">cv. 10/8</strain>
        <tissue evidence="1">Leaf</tissue>
    </source>
</reference>
<comment type="caution">
    <text evidence="1">The sequence shown here is derived from an EMBL/GenBank/DDBJ whole genome shotgun (WGS) entry which is preliminary data.</text>
</comment>
<accession>A0A392UK83</accession>
<organism evidence="1 2">
    <name type="scientific">Trifolium medium</name>
    <dbReference type="NCBI Taxonomy" id="97028"/>
    <lineage>
        <taxon>Eukaryota</taxon>
        <taxon>Viridiplantae</taxon>
        <taxon>Streptophyta</taxon>
        <taxon>Embryophyta</taxon>
        <taxon>Tracheophyta</taxon>
        <taxon>Spermatophyta</taxon>
        <taxon>Magnoliopsida</taxon>
        <taxon>eudicotyledons</taxon>
        <taxon>Gunneridae</taxon>
        <taxon>Pentapetalae</taxon>
        <taxon>rosids</taxon>
        <taxon>fabids</taxon>
        <taxon>Fabales</taxon>
        <taxon>Fabaceae</taxon>
        <taxon>Papilionoideae</taxon>
        <taxon>50 kb inversion clade</taxon>
        <taxon>NPAAA clade</taxon>
        <taxon>Hologalegina</taxon>
        <taxon>IRL clade</taxon>
        <taxon>Trifolieae</taxon>
        <taxon>Trifolium</taxon>
    </lineage>
</organism>
<evidence type="ECO:0000313" key="1">
    <source>
        <dbReference type="EMBL" id="MCI72155.1"/>
    </source>
</evidence>
<dbReference type="EMBL" id="LXQA010812017">
    <property type="protein sequence ID" value="MCI72155.1"/>
    <property type="molecule type" value="Genomic_DNA"/>
</dbReference>
<evidence type="ECO:0000313" key="2">
    <source>
        <dbReference type="Proteomes" id="UP000265520"/>
    </source>
</evidence>
<dbReference type="AlphaFoldDB" id="A0A392UK83"/>
<name>A0A392UK83_9FABA</name>
<dbReference type="Proteomes" id="UP000265520">
    <property type="component" value="Unassembled WGS sequence"/>
</dbReference>